<dbReference type="HOGENOM" id="CLU_003827_13_0_1"/>
<keyword evidence="2 6" id="KW-0349">Heme</keyword>
<evidence type="ECO:0000256" key="1">
    <source>
        <dbReference type="ARBA" id="ARBA00022448"/>
    </source>
</evidence>
<dbReference type="EMBL" id="KB309600">
    <property type="protein sequence ID" value="ELT93850.1"/>
    <property type="molecule type" value="Genomic_DNA"/>
</dbReference>
<keyword evidence="1 6" id="KW-0813">Transport</keyword>
<protein>
    <recommendedName>
        <fullName evidence="8">Globin domain-containing protein</fullName>
    </recommendedName>
</protein>
<dbReference type="PANTHER" id="PTHR46458">
    <property type="entry name" value="BLR2807 PROTEIN"/>
    <property type="match status" value="1"/>
</dbReference>
<dbReference type="InterPro" id="IPR050532">
    <property type="entry name" value="Globin-like_OT"/>
</dbReference>
<dbReference type="InterPro" id="IPR012292">
    <property type="entry name" value="Globin/Proto"/>
</dbReference>
<gene>
    <name evidence="9" type="ORF">CAPTEDRAFT_200756</name>
</gene>
<proteinExistence type="inferred from homology"/>
<reference evidence="10" key="3">
    <citation type="submission" date="2015-06" db="UniProtKB">
        <authorList>
            <consortium name="EnsemblMetazoa"/>
        </authorList>
    </citation>
    <scope>IDENTIFICATION</scope>
</reference>
<evidence type="ECO:0000256" key="4">
    <source>
        <dbReference type="ARBA" id="ARBA00022723"/>
    </source>
</evidence>
<feature type="domain" description="Globin" evidence="8">
    <location>
        <begin position="34"/>
        <end position="183"/>
    </location>
</feature>
<feature type="region of interest" description="Disordered" evidence="7">
    <location>
        <begin position="1"/>
        <end position="31"/>
    </location>
</feature>
<dbReference type="InterPro" id="IPR009050">
    <property type="entry name" value="Globin-like_sf"/>
</dbReference>
<name>R7TS60_CAPTE</name>
<dbReference type="Gene3D" id="1.10.490.10">
    <property type="entry name" value="Globins"/>
    <property type="match status" value="1"/>
</dbReference>
<dbReference type="GO" id="GO:0005344">
    <property type="term" value="F:oxygen carrier activity"/>
    <property type="evidence" value="ECO:0007669"/>
    <property type="project" value="UniProtKB-KW"/>
</dbReference>
<evidence type="ECO:0000259" key="8">
    <source>
        <dbReference type="PROSITE" id="PS01033"/>
    </source>
</evidence>
<dbReference type="EMBL" id="AMQN01012551">
    <property type="status" value="NOT_ANNOTATED_CDS"/>
    <property type="molecule type" value="Genomic_DNA"/>
</dbReference>
<evidence type="ECO:0000313" key="10">
    <source>
        <dbReference type="EnsemblMetazoa" id="CapteP200756"/>
    </source>
</evidence>
<evidence type="ECO:0000256" key="3">
    <source>
        <dbReference type="ARBA" id="ARBA00022621"/>
    </source>
</evidence>
<dbReference type="GO" id="GO:0019825">
    <property type="term" value="F:oxygen binding"/>
    <property type="evidence" value="ECO:0007669"/>
    <property type="project" value="InterPro"/>
</dbReference>
<keyword evidence="11" id="KW-1185">Reference proteome</keyword>
<evidence type="ECO:0000256" key="5">
    <source>
        <dbReference type="ARBA" id="ARBA00023004"/>
    </source>
</evidence>
<dbReference type="InterPro" id="IPR044399">
    <property type="entry name" value="Mb-like_M"/>
</dbReference>
<dbReference type="CDD" id="cd01040">
    <property type="entry name" value="Mb-like"/>
    <property type="match status" value="1"/>
</dbReference>
<dbReference type="GO" id="GO:0020037">
    <property type="term" value="F:heme binding"/>
    <property type="evidence" value="ECO:0007669"/>
    <property type="project" value="InterPro"/>
</dbReference>
<dbReference type="PANTHER" id="PTHR46458:SF1">
    <property type="entry name" value="GEO09476P1"/>
    <property type="match status" value="1"/>
</dbReference>
<dbReference type="InterPro" id="IPR000971">
    <property type="entry name" value="Globin"/>
</dbReference>
<keyword evidence="3 6" id="KW-0561">Oxygen transport</keyword>
<feature type="compositionally biased region" description="Pro residues" evidence="7">
    <location>
        <begin position="17"/>
        <end position="27"/>
    </location>
</feature>
<evidence type="ECO:0000313" key="9">
    <source>
        <dbReference type="EMBL" id="ELT93850.1"/>
    </source>
</evidence>
<dbReference type="Proteomes" id="UP000014760">
    <property type="component" value="Unassembled WGS sequence"/>
</dbReference>
<dbReference type="SUPFAM" id="SSF46458">
    <property type="entry name" value="Globin-like"/>
    <property type="match status" value="1"/>
</dbReference>
<evidence type="ECO:0000256" key="6">
    <source>
        <dbReference type="RuleBase" id="RU000356"/>
    </source>
</evidence>
<evidence type="ECO:0000256" key="2">
    <source>
        <dbReference type="ARBA" id="ARBA00022617"/>
    </source>
</evidence>
<dbReference type="Pfam" id="PF00042">
    <property type="entry name" value="Globin"/>
    <property type="match status" value="1"/>
</dbReference>
<comment type="similarity">
    <text evidence="6">Belongs to the globin family.</text>
</comment>
<dbReference type="OrthoDB" id="436496at2759"/>
<dbReference type="GO" id="GO:0046872">
    <property type="term" value="F:metal ion binding"/>
    <property type="evidence" value="ECO:0007669"/>
    <property type="project" value="UniProtKB-KW"/>
</dbReference>
<organism evidence="9">
    <name type="scientific">Capitella teleta</name>
    <name type="common">Polychaete worm</name>
    <dbReference type="NCBI Taxonomy" id="283909"/>
    <lineage>
        <taxon>Eukaryota</taxon>
        <taxon>Metazoa</taxon>
        <taxon>Spiralia</taxon>
        <taxon>Lophotrochozoa</taxon>
        <taxon>Annelida</taxon>
        <taxon>Polychaeta</taxon>
        <taxon>Sedentaria</taxon>
        <taxon>Scolecida</taxon>
        <taxon>Capitellidae</taxon>
        <taxon>Capitella</taxon>
    </lineage>
</organism>
<sequence>MGCSSSAEVKVLSNAPTPLPVEPPPTKPKGHSTFLTDEEVEILKASWNDLNDDSDLSSIGKRVFLQAFEMRPEMKKIFPFDNCWGDKLLQHPKFQAHAQSFMVIIENSVEQVDNESSDFSDSLTLLGQSHSDRIGFTRENVQVFLKAILAVWHDLLKSSDDRTEKIWSKFLAHVVQIMRNGYEDAIDETTSKIPD</sequence>
<dbReference type="EnsemblMetazoa" id="CapteT200756">
    <property type="protein sequence ID" value="CapteP200756"/>
    <property type="gene ID" value="CapteG200756"/>
</dbReference>
<evidence type="ECO:0000313" key="11">
    <source>
        <dbReference type="Proteomes" id="UP000014760"/>
    </source>
</evidence>
<dbReference type="PROSITE" id="PS01033">
    <property type="entry name" value="GLOBIN"/>
    <property type="match status" value="1"/>
</dbReference>
<keyword evidence="4" id="KW-0479">Metal-binding</keyword>
<evidence type="ECO:0000256" key="7">
    <source>
        <dbReference type="SAM" id="MobiDB-lite"/>
    </source>
</evidence>
<accession>R7TS60</accession>
<dbReference type="AlphaFoldDB" id="R7TS60"/>
<keyword evidence="5" id="KW-0408">Iron</keyword>
<reference evidence="11" key="1">
    <citation type="submission" date="2012-12" db="EMBL/GenBank/DDBJ databases">
        <authorList>
            <person name="Hellsten U."/>
            <person name="Grimwood J."/>
            <person name="Chapman J.A."/>
            <person name="Shapiro H."/>
            <person name="Aerts A."/>
            <person name="Otillar R.P."/>
            <person name="Terry A.Y."/>
            <person name="Boore J.L."/>
            <person name="Simakov O."/>
            <person name="Marletaz F."/>
            <person name="Cho S.-J."/>
            <person name="Edsinger-Gonzales E."/>
            <person name="Havlak P."/>
            <person name="Kuo D.-H."/>
            <person name="Larsson T."/>
            <person name="Lv J."/>
            <person name="Arendt D."/>
            <person name="Savage R."/>
            <person name="Osoegawa K."/>
            <person name="de Jong P."/>
            <person name="Lindberg D.R."/>
            <person name="Seaver E.C."/>
            <person name="Weisblat D.A."/>
            <person name="Putnam N.H."/>
            <person name="Grigoriev I.V."/>
            <person name="Rokhsar D.S."/>
        </authorList>
    </citation>
    <scope>NUCLEOTIDE SEQUENCE</scope>
    <source>
        <strain evidence="11">I ESC-2004</strain>
    </source>
</reference>
<dbReference type="OMA" id="CEVRITT"/>
<reference evidence="9 11" key="2">
    <citation type="journal article" date="2013" name="Nature">
        <title>Insights into bilaterian evolution from three spiralian genomes.</title>
        <authorList>
            <person name="Simakov O."/>
            <person name="Marletaz F."/>
            <person name="Cho S.J."/>
            <person name="Edsinger-Gonzales E."/>
            <person name="Havlak P."/>
            <person name="Hellsten U."/>
            <person name="Kuo D.H."/>
            <person name="Larsson T."/>
            <person name="Lv J."/>
            <person name="Arendt D."/>
            <person name="Savage R."/>
            <person name="Osoegawa K."/>
            <person name="de Jong P."/>
            <person name="Grimwood J."/>
            <person name="Chapman J.A."/>
            <person name="Shapiro H."/>
            <person name="Aerts A."/>
            <person name="Otillar R.P."/>
            <person name="Terry A.Y."/>
            <person name="Boore J.L."/>
            <person name="Grigoriev I.V."/>
            <person name="Lindberg D.R."/>
            <person name="Seaver E.C."/>
            <person name="Weisblat D.A."/>
            <person name="Putnam N.H."/>
            <person name="Rokhsar D.S."/>
        </authorList>
    </citation>
    <scope>NUCLEOTIDE SEQUENCE</scope>
    <source>
        <strain evidence="9 11">I ESC-2004</strain>
    </source>
</reference>